<dbReference type="SUPFAM" id="SSF47769">
    <property type="entry name" value="SAM/Pointed domain"/>
    <property type="match status" value="1"/>
</dbReference>
<feature type="repeat" description="ANK" evidence="3">
    <location>
        <begin position="109"/>
        <end position="141"/>
    </location>
</feature>
<feature type="repeat" description="ANK" evidence="3">
    <location>
        <begin position="76"/>
        <end position="108"/>
    </location>
</feature>
<dbReference type="InterPro" id="IPR033635">
    <property type="entry name" value="ANKS1/Caskin"/>
</dbReference>
<evidence type="ECO:0000256" key="4">
    <source>
        <dbReference type="SAM" id="MobiDB-lite"/>
    </source>
</evidence>
<organism evidence="5">
    <name type="scientific">Florenciella parvula</name>
    <dbReference type="NCBI Taxonomy" id="236787"/>
    <lineage>
        <taxon>Eukaryota</taxon>
        <taxon>Sar</taxon>
        <taxon>Stramenopiles</taxon>
        <taxon>Ochrophyta</taxon>
        <taxon>Dictyochophyceae</taxon>
        <taxon>Florenciellales</taxon>
        <taxon>Florenciella</taxon>
    </lineage>
</organism>
<dbReference type="SUPFAM" id="SSF48403">
    <property type="entry name" value="Ankyrin repeat"/>
    <property type="match status" value="1"/>
</dbReference>
<evidence type="ECO:0000256" key="2">
    <source>
        <dbReference type="ARBA" id="ARBA00023043"/>
    </source>
</evidence>
<dbReference type="InterPro" id="IPR036770">
    <property type="entry name" value="Ankyrin_rpt-contain_sf"/>
</dbReference>
<proteinExistence type="predicted"/>
<sequence>MATAPFPIEAARHGEYVPIATWVQTGGGAIDQPFKFEDWNPLQLLAAEGNKAGVEAVLTAGARVDFHAQPAAPGVPWQTALHIAARYGHAEVVSALVSAGADVNLRDGSGFAPLHYAAVQGHSHTVDSLLRVGAALAETSEGGHTPDALAEAAGHRELAALLRTRKASPEASDHDKLASWLESLGCAKYTTRFLDAGYDFQYISEHGLAEDDIDLVQVPRTKLGLRKKLLALQNFPRDGDDEEAQGSGASGSEEEGSDEGSDEDSDEGSDEEGESDEGSD</sequence>
<feature type="compositionally biased region" description="Acidic residues" evidence="4">
    <location>
        <begin position="252"/>
        <end position="280"/>
    </location>
</feature>
<dbReference type="SMART" id="SM00248">
    <property type="entry name" value="ANK"/>
    <property type="match status" value="4"/>
</dbReference>
<dbReference type="EMBL" id="HBGT01017021">
    <property type="protein sequence ID" value="CAD9417480.1"/>
    <property type="molecule type" value="Transcribed_RNA"/>
</dbReference>
<evidence type="ECO:0000256" key="3">
    <source>
        <dbReference type="PROSITE-ProRule" id="PRU00023"/>
    </source>
</evidence>
<dbReference type="InterPro" id="IPR013761">
    <property type="entry name" value="SAM/pointed_sf"/>
</dbReference>
<dbReference type="AlphaFoldDB" id="A0A7S2FWK0"/>
<dbReference type="Gene3D" id="1.10.150.50">
    <property type="entry name" value="Transcription Factor, Ets-1"/>
    <property type="match status" value="1"/>
</dbReference>
<feature type="region of interest" description="Disordered" evidence="4">
    <location>
        <begin position="233"/>
        <end position="280"/>
    </location>
</feature>
<name>A0A7S2FWK0_9STRA</name>
<gene>
    <name evidence="5" type="ORF">FPAR1323_LOCUS9073</name>
</gene>
<dbReference type="PANTHER" id="PTHR24174">
    <property type="entry name" value="ANKYRIN REPEAT AND STERILE ALPHA MOTIF DOMAIN-CONTAINING PROTEIN 1"/>
    <property type="match status" value="1"/>
</dbReference>
<dbReference type="PANTHER" id="PTHR24174:SF16">
    <property type="entry name" value="CASKIN-2"/>
    <property type="match status" value="1"/>
</dbReference>
<dbReference type="InterPro" id="IPR002110">
    <property type="entry name" value="Ankyrin_rpt"/>
</dbReference>
<dbReference type="Gene3D" id="1.25.40.20">
    <property type="entry name" value="Ankyrin repeat-containing domain"/>
    <property type="match status" value="1"/>
</dbReference>
<evidence type="ECO:0008006" key="6">
    <source>
        <dbReference type="Google" id="ProtNLM"/>
    </source>
</evidence>
<protein>
    <recommendedName>
        <fullName evidence="6">SAM domain-containing protein</fullName>
    </recommendedName>
</protein>
<dbReference type="Pfam" id="PF12796">
    <property type="entry name" value="Ank_2"/>
    <property type="match status" value="1"/>
</dbReference>
<keyword evidence="2 3" id="KW-0040">ANK repeat</keyword>
<evidence type="ECO:0000313" key="5">
    <source>
        <dbReference type="EMBL" id="CAD9417480.1"/>
    </source>
</evidence>
<reference evidence="5" key="1">
    <citation type="submission" date="2021-01" db="EMBL/GenBank/DDBJ databases">
        <authorList>
            <person name="Corre E."/>
            <person name="Pelletier E."/>
            <person name="Niang G."/>
            <person name="Scheremetjew M."/>
            <person name="Finn R."/>
            <person name="Kale V."/>
            <person name="Holt S."/>
            <person name="Cochrane G."/>
            <person name="Meng A."/>
            <person name="Brown T."/>
            <person name="Cohen L."/>
        </authorList>
    </citation>
    <scope>NUCLEOTIDE SEQUENCE</scope>
    <source>
        <strain evidence="5">RCC1693</strain>
    </source>
</reference>
<dbReference type="PROSITE" id="PS50088">
    <property type="entry name" value="ANK_REPEAT"/>
    <property type="match status" value="2"/>
</dbReference>
<keyword evidence="1" id="KW-0677">Repeat</keyword>
<evidence type="ECO:0000256" key="1">
    <source>
        <dbReference type="ARBA" id="ARBA00022737"/>
    </source>
</evidence>
<dbReference type="PROSITE" id="PS50297">
    <property type="entry name" value="ANK_REP_REGION"/>
    <property type="match status" value="2"/>
</dbReference>
<accession>A0A7S2FWK0</accession>